<evidence type="ECO:0000256" key="1">
    <source>
        <dbReference type="SAM" id="MobiDB-lite"/>
    </source>
</evidence>
<feature type="region of interest" description="Disordered" evidence="1">
    <location>
        <begin position="500"/>
        <end position="532"/>
    </location>
</feature>
<organism evidence="2 3">
    <name type="scientific">Acrodontium crateriforme</name>
    <dbReference type="NCBI Taxonomy" id="150365"/>
    <lineage>
        <taxon>Eukaryota</taxon>
        <taxon>Fungi</taxon>
        <taxon>Dikarya</taxon>
        <taxon>Ascomycota</taxon>
        <taxon>Pezizomycotina</taxon>
        <taxon>Dothideomycetes</taxon>
        <taxon>Dothideomycetidae</taxon>
        <taxon>Mycosphaerellales</taxon>
        <taxon>Teratosphaeriaceae</taxon>
        <taxon>Acrodontium</taxon>
    </lineage>
</organism>
<dbReference type="AlphaFoldDB" id="A0AAQ3M3H6"/>
<evidence type="ECO:0000313" key="2">
    <source>
        <dbReference type="EMBL" id="WPH00337.1"/>
    </source>
</evidence>
<gene>
    <name evidence="2" type="ORF">R9X50_00316200</name>
</gene>
<accession>A0AAQ3M3H6</accession>
<name>A0AAQ3M3H6_9PEZI</name>
<dbReference type="EMBL" id="CP138583">
    <property type="protein sequence ID" value="WPH00337.1"/>
    <property type="molecule type" value="Genomic_DNA"/>
</dbReference>
<dbReference type="SUPFAM" id="SSF52047">
    <property type="entry name" value="RNI-like"/>
    <property type="match status" value="1"/>
</dbReference>
<feature type="compositionally biased region" description="Polar residues" evidence="1">
    <location>
        <begin position="511"/>
        <end position="532"/>
    </location>
</feature>
<keyword evidence="3" id="KW-1185">Reference proteome</keyword>
<reference evidence="2 3" key="1">
    <citation type="submission" date="2023-11" db="EMBL/GenBank/DDBJ databases">
        <title>An acidophilic fungus is an integral part of prey digestion in a carnivorous sundew plant.</title>
        <authorList>
            <person name="Tsai I.J."/>
        </authorList>
    </citation>
    <scope>NUCLEOTIDE SEQUENCE [LARGE SCALE GENOMIC DNA]</scope>
    <source>
        <strain evidence="2">169a</strain>
    </source>
</reference>
<dbReference type="Proteomes" id="UP001303373">
    <property type="component" value="Chromosome 4"/>
</dbReference>
<protein>
    <submittedName>
        <fullName evidence="2">Uncharacterized protein</fullName>
    </submittedName>
</protein>
<sequence length="649" mass="73363">MSTTERRKLLQFGQLSIDIKALIVDHVVLPTDLRNLCLVNKQLHSLAIKPLYRNVSLDLGSSNDNRLSAFLHPNNEGLKYIRSLQINVARSRDRGHHKIQAAFATRMLLEFLPEDTLESFSCDGGWDSFEAFSADNLLLLYRKQRRLKMLEVVDMDRQILSELKKNPKLQESLFSHARELTLHPERRDTLDLCGYYVEQMKETLERLTVKIDIVFEIRSRSRSPSRTSMENRDLNDTATRPGLVTRSLFGHMMPFDSCTPFKNLKSLHLSRVSLRYCVDSWCKFVNFNLLQELKMIRCGGADALFGQLCKSAFLPRELKVLEIMHRDNDEGETLLALDGFLCLVSGIRKLSIDLEQVVSLPAAAGIIRHRKTLRQLFVHSSPESPSIPGVHGDNVVEERVWSTKDFEKICQACSSLEELSCAWPHTNVIRLPSPEWQSFEASTAHLRKLVTLHISTWPNNGTKNASHLLPRLLYEQLLQGLAQRAFELADGSHVSLVPPPLPPSFLNPNHTPVSGDSAASTEPDSSSGTTVSDATPLKLRLIAFGIANRIHQREESKNQIIFLRSIAQDAHGKSKVHATPIGWNLRRFIEPRSECLDLDFLKKDVRPPYREERVPPTWGVNDDDEIVILPGGVAPPPPGAILLPDFDDM</sequence>
<proteinExistence type="predicted"/>
<evidence type="ECO:0000313" key="3">
    <source>
        <dbReference type="Proteomes" id="UP001303373"/>
    </source>
</evidence>